<feature type="domain" description="SH3" evidence="5">
    <location>
        <begin position="268"/>
        <end position="327"/>
    </location>
</feature>
<feature type="coiled-coil region" evidence="3">
    <location>
        <begin position="712"/>
        <end position="779"/>
    </location>
</feature>
<evidence type="ECO:0000259" key="5">
    <source>
        <dbReference type="PROSITE" id="PS50002"/>
    </source>
</evidence>
<dbReference type="InterPro" id="IPR035817">
    <property type="entry name" value="DNMBP_SH3_N1"/>
</dbReference>
<dbReference type="PANTHER" id="PTHR22834:SF19">
    <property type="entry name" value="DYNAMIN-BINDING PROTEIN"/>
    <property type="match status" value="1"/>
</dbReference>
<sequence length="849" mass="94452">MEAGSVVRTVFEFLPSVSEELPLFTGDVIEVLSVIDEFWLLGNKDGVTGQFPSTFVEEVTIPRTPPGDRLYVCINDSNAADTGSLSLKRGDVVVGETGGSLDLGETWQRGCNAWGMRGYFPTSCVKELHLSGHSRKLSERSAQAQASELPPYALGQARALMNLHAQLNEELDFCEGDLIIITGLPEPGWFQGELDSRRGIFPEGFVELLGPLRSPQQSPDEPYSSHPSEQCSFKDSYDVEEGTEEESVEEGDVLIRAENKETEIEEEEGGVYVVALYEFRAMEPGELDFDMGDRIHVISTLEDGWLEGELQGRRGIFPHRFVKMEGNAQKTVEQSGENEDKRCYEDSPEHLHPNGSQNESNYTTYEDHTVWDLDYFERNEEERLQSGDQSAATRPYPEQRDRGGSRGSRPQRPLRPAQQRPERPKSTPPARPKPPSRPCQPARSFVRNSSSSGSNRSKYANGTSGSLPRKLGRSLTLAGTGGGIGSIGRSATLGRTMFNSSQGQTSLAHHDCVGDSDVMMSGARSQAQYGVNGFTCASLALNALAVSASDLESKLSQQLFEFERSLTALSGDPTVSAADHGDPSQQSRISRHFSILDYSDENDIIRGSTSPVPHFSESNSILGRERRTLRPPPPRPRLLRPPAPPYKPTRPAPRPPPRCPRPLTAPPTTTDSIFFTSEEPAANVEDHLMDGQSEMEDFAVAPGHASQQDQEAENEVEMQRELELEQERQREEGERYQLLLRLQEVESDMEAYAHTAEELRAMLEDEEDETAQLQALENLEFCNYTLEMLALEQLQLQGNLFRVGLSPSDNFMYIIQQSHGEECCLLHSSSCRALEFRLFSNPESRDVEH</sequence>
<feature type="compositionally biased region" description="Pro residues" evidence="4">
    <location>
        <begin position="426"/>
        <end position="438"/>
    </location>
</feature>
<name>Q4RG85_TETNG</name>
<dbReference type="CDD" id="cd11794">
    <property type="entry name" value="SH3_DNMBP_N1"/>
    <property type="match status" value="1"/>
</dbReference>
<dbReference type="FunFam" id="2.30.30.40:FF:000160">
    <property type="entry name" value="dynamin-binding protein isoform X1"/>
    <property type="match status" value="1"/>
</dbReference>
<dbReference type="GO" id="GO:0005737">
    <property type="term" value="C:cytoplasm"/>
    <property type="evidence" value="ECO:0007669"/>
    <property type="project" value="TreeGrafter"/>
</dbReference>
<feature type="domain" description="SH3" evidence="5">
    <location>
        <begin position="2"/>
        <end position="61"/>
    </location>
</feature>
<feature type="region of interest" description="Disordered" evidence="4">
    <location>
        <begin position="327"/>
        <end position="362"/>
    </location>
</feature>
<evidence type="ECO:0000313" key="6">
    <source>
        <dbReference type="EMBL" id="CAG12597.1"/>
    </source>
</evidence>
<dbReference type="InterPro" id="IPR001452">
    <property type="entry name" value="SH3_domain"/>
</dbReference>
<dbReference type="SMART" id="SM00326">
    <property type="entry name" value="SH3"/>
    <property type="match status" value="4"/>
</dbReference>
<dbReference type="PANTHER" id="PTHR22834">
    <property type="entry name" value="NUCLEAR FUSION PROTEIN FUS2"/>
    <property type="match status" value="1"/>
</dbReference>
<dbReference type="OrthoDB" id="27823at2759"/>
<organism evidence="6">
    <name type="scientific">Tetraodon nigroviridis</name>
    <name type="common">Spotted green pufferfish</name>
    <name type="synonym">Chelonodon nigroviridis</name>
    <dbReference type="NCBI Taxonomy" id="99883"/>
    <lineage>
        <taxon>Eukaryota</taxon>
        <taxon>Metazoa</taxon>
        <taxon>Chordata</taxon>
        <taxon>Craniata</taxon>
        <taxon>Vertebrata</taxon>
        <taxon>Euteleostomi</taxon>
        <taxon>Actinopterygii</taxon>
        <taxon>Neopterygii</taxon>
        <taxon>Teleostei</taxon>
        <taxon>Neoteleostei</taxon>
        <taxon>Acanthomorphata</taxon>
        <taxon>Eupercaria</taxon>
        <taxon>Tetraodontiformes</taxon>
        <taxon>Tetradontoidea</taxon>
        <taxon>Tetraodontidae</taxon>
        <taxon>Tetraodon</taxon>
    </lineage>
</organism>
<gene>
    <name evidence="6" type="ORF">GSTENG00034969001</name>
</gene>
<keyword evidence="1 2" id="KW-0728">SH3 domain</keyword>
<comment type="caution">
    <text evidence="6">The sequence shown here is derived from an EMBL/GenBank/DDBJ whole genome shotgun (WGS) entry which is preliminary data.</text>
</comment>
<dbReference type="InterPro" id="IPR035819">
    <property type="entry name" value="DNMBP_SH3_N3"/>
</dbReference>
<dbReference type="InterPro" id="IPR035818">
    <property type="entry name" value="DNMBP_SH3_N2"/>
</dbReference>
<dbReference type="FunFam" id="2.30.30.40:FF:000120">
    <property type="entry name" value="dynamin-binding protein isoform X1"/>
    <property type="match status" value="1"/>
</dbReference>
<dbReference type="PROSITE" id="PS50002">
    <property type="entry name" value="SH3"/>
    <property type="match status" value="4"/>
</dbReference>
<feature type="compositionally biased region" description="Low complexity" evidence="4">
    <location>
        <begin position="439"/>
        <end position="457"/>
    </location>
</feature>
<dbReference type="Gene3D" id="2.30.30.40">
    <property type="entry name" value="SH3 Domains"/>
    <property type="match status" value="4"/>
</dbReference>
<accession>Q4RG85</accession>
<feature type="region of interest" description="Disordered" evidence="4">
    <location>
        <begin position="604"/>
        <end position="670"/>
    </location>
</feature>
<feature type="compositionally biased region" description="Polar residues" evidence="4">
    <location>
        <begin position="607"/>
        <end position="621"/>
    </location>
</feature>
<feature type="region of interest" description="Disordered" evidence="4">
    <location>
        <begin position="380"/>
        <end position="485"/>
    </location>
</feature>
<evidence type="ECO:0000256" key="2">
    <source>
        <dbReference type="PROSITE-ProRule" id="PRU00192"/>
    </source>
</evidence>
<dbReference type="InterPro" id="IPR051492">
    <property type="entry name" value="Dynamin-Rho_GEF"/>
</dbReference>
<dbReference type="KEGG" id="tng:GSTEN00034969G001"/>
<dbReference type="SUPFAM" id="SSF50044">
    <property type="entry name" value="SH3-domain"/>
    <property type="match status" value="4"/>
</dbReference>
<dbReference type="GO" id="GO:0060271">
    <property type="term" value="P:cilium assembly"/>
    <property type="evidence" value="ECO:0007669"/>
    <property type="project" value="TreeGrafter"/>
</dbReference>
<feature type="region of interest" description="Disordered" evidence="4">
    <location>
        <begin position="211"/>
        <end position="249"/>
    </location>
</feature>
<dbReference type="AlphaFoldDB" id="Q4RG85"/>
<dbReference type="CDD" id="cd11797">
    <property type="entry name" value="SH3_DNMBP_N4"/>
    <property type="match status" value="1"/>
</dbReference>
<feature type="compositionally biased region" description="Low complexity" evidence="4">
    <location>
        <begin position="407"/>
        <end position="419"/>
    </location>
</feature>
<dbReference type="Pfam" id="PF07653">
    <property type="entry name" value="SH3_2"/>
    <property type="match status" value="2"/>
</dbReference>
<feature type="compositionally biased region" description="Acidic residues" evidence="4">
    <location>
        <begin position="238"/>
        <end position="249"/>
    </location>
</feature>
<dbReference type="PRINTS" id="PR00499">
    <property type="entry name" value="P67PHOX"/>
</dbReference>
<dbReference type="FunFam" id="2.30.30.40:FF:000138">
    <property type="entry name" value="dynamin-binding protein isoform X1"/>
    <property type="match status" value="1"/>
</dbReference>
<dbReference type="GO" id="GO:0005085">
    <property type="term" value="F:guanyl-nucleotide exchange factor activity"/>
    <property type="evidence" value="ECO:0007669"/>
    <property type="project" value="TreeGrafter"/>
</dbReference>
<feature type="compositionally biased region" description="Pro residues" evidence="4">
    <location>
        <begin position="630"/>
        <end position="665"/>
    </location>
</feature>
<feature type="compositionally biased region" description="Polar residues" evidence="4">
    <location>
        <begin position="214"/>
        <end position="233"/>
    </location>
</feature>
<feature type="domain" description="SH3" evidence="5">
    <location>
        <begin position="66"/>
        <end position="130"/>
    </location>
</feature>
<dbReference type="InterPro" id="IPR036028">
    <property type="entry name" value="SH3-like_dom_sf"/>
</dbReference>
<feature type="compositionally biased region" description="Basic and acidic residues" evidence="4">
    <location>
        <begin position="338"/>
        <end position="352"/>
    </location>
</feature>
<evidence type="ECO:0000256" key="1">
    <source>
        <dbReference type="ARBA" id="ARBA00022443"/>
    </source>
</evidence>
<dbReference type="CDD" id="cd11795">
    <property type="entry name" value="SH3_DNMBP_N2"/>
    <property type="match status" value="1"/>
</dbReference>
<dbReference type="Pfam" id="PF14604">
    <property type="entry name" value="SH3_9"/>
    <property type="match status" value="2"/>
</dbReference>
<dbReference type="EMBL" id="CAAE01015106">
    <property type="protein sequence ID" value="CAG12597.1"/>
    <property type="molecule type" value="Genomic_DNA"/>
</dbReference>
<proteinExistence type="predicted"/>
<keyword evidence="3" id="KW-0175">Coiled coil</keyword>
<protein>
    <submittedName>
        <fullName evidence="6">(spotted green pufferfish) hypothetical protein</fullName>
    </submittedName>
</protein>
<reference evidence="6" key="2">
    <citation type="submission" date="2004-02" db="EMBL/GenBank/DDBJ databases">
        <authorList>
            <consortium name="Genoscope"/>
            <consortium name="Whitehead Institute Centre for Genome Research"/>
        </authorList>
    </citation>
    <scope>NUCLEOTIDE SEQUENCE</scope>
</reference>
<feature type="domain" description="SH3" evidence="5">
    <location>
        <begin position="152"/>
        <end position="211"/>
    </location>
</feature>
<evidence type="ECO:0000256" key="4">
    <source>
        <dbReference type="SAM" id="MobiDB-lite"/>
    </source>
</evidence>
<reference evidence="6" key="1">
    <citation type="journal article" date="2004" name="Nature">
        <title>Genome duplication in the teleost fish Tetraodon nigroviridis reveals the early vertebrate proto-karyotype.</title>
        <authorList>
            <person name="Jaillon O."/>
            <person name="Aury J.-M."/>
            <person name="Brunet F."/>
            <person name="Petit J.-L."/>
            <person name="Stange-Thomann N."/>
            <person name="Mauceli E."/>
            <person name="Bouneau L."/>
            <person name="Fischer C."/>
            <person name="Ozouf-Costaz C."/>
            <person name="Bernot A."/>
            <person name="Nicaud S."/>
            <person name="Jaffe D."/>
            <person name="Fisher S."/>
            <person name="Lutfalla G."/>
            <person name="Dossat C."/>
            <person name="Segurens B."/>
            <person name="Dasilva C."/>
            <person name="Salanoubat M."/>
            <person name="Levy M."/>
            <person name="Boudet N."/>
            <person name="Castellano S."/>
            <person name="Anthouard V."/>
            <person name="Jubin C."/>
            <person name="Castelli V."/>
            <person name="Katinka M."/>
            <person name="Vacherie B."/>
            <person name="Biemont C."/>
            <person name="Skalli Z."/>
            <person name="Cattolico L."/>
            <person name="Poulain J."/>
            <person name="De Berardinis V."/>
            <person name="Cruaud C."/>
            <person name="Duprat S."/>
            <person name="Brottier P."/>
            <person name="Coutanceau J.-P."/>
            <person name="Gouzy J."/>
            <person name="Parra G."/>
            <person name="Lardier G."/>
            <person name="Chapple C."/>
            <person name="McKernan K.J."/>
            <person name="McEwan P."/>
            <person name="Bosak S."/>
            <person name="Kellis M."/>
            <person name="Volff J.-N."/>
            <person name="Guigo R."/>
            <person name="Zody M.C."/>
            <person name="Mesirov J."/>
            <person name="Lindblad-Toh K."/>
            <person name="Birren B."/>
            <person name="Nusbaum C."/>
            <person name="Kahn D."/>
            <person name="Robinson-Rechavi M."/>
            <person name="Laudet V."/>
            <person name="Schachter V."/>
            <person name="Quetier F."/>
            <person name="Saurin W."/>
            <person name="Scarpelli C."/>
            <person name="Wincker P."/>
            <person name="Lander E.S."/>
            <person name="Weissenbach J."/>
            <person name="Roest Crollius H."/>
        </authorList>
    </citation>
    <scope>NUCLEOTIDE SEQUENCE [LARGE SCALE GENOMIC DNA]</scope>
</reference>
<evidence type="ECO:0000256" key="3">
    <source>
        <dbReference type="SAM" id="Coils"/>
    </source>
</evidence>
<dbReference type="CDD" id="cd11796">
    <property type="entry name" value="SH3_DNMBP_N3"/>
    <property type="match status" value="1"/>
</dbReference>